<dbReference type="InterPro" id="IPR029021">
    <property type="entry name" value="Prot-tyrosine_phosphatase-like"/>
</dbReference>
<accession>A0AAV9IQB4</accession>
<evidence type="ECO:0000259" key="9">
    <source>
        <dbReference type="PROSITE" id="PS50056"/>
    </source>
</evidence>
<keyword evidence="11" id="KW-1185">Reference proteome</keyword>
<dbReference type="InterPro" id="IPR050561">
    <property type="entry name" value="PTP"/>
</dbReference>
<dbReference type="PROSITE" id="PS50054">
    <property type="entry name" value="TYR_PHOSPHATASE_DUAL"/>
    <property type="match status" value="1"/>
</dbReference>
<dbReference type="PROSITE" id="PS00383">
    <property type="entry name" value="TYR_PHOSPHATASE_1"/>
    <property type="match status" value="1"/>
</dbReference>
<feature type="region of interest" description="Disordered" evidence="7">
    <location>
        <begin position="581"/>
        <end position="625"/>
    </location>
</feature>
<dbReference type="FunFam" id="3.90.190.10:FF:000006">
    <property type="entry name" value="Dual specificity protein phosphatase CDC14B"/>
    <property type="match status" value="1"/>
</dbReference>
<evidence type="ECO:0000256" key="1">
    <source>
        <dbReference type="ARBA" id="ARBA00007315"/>
    </source>
</evidence>
<feature type="domain" description="Tyrosine-protein phosphatase" evidence="8">
    <location>
        <begin position="337"/>
        <end position="495"/>
    </location>
</feature>
<dbReference type="GO" id="GO:0004725">
    <property type="term" value="F:protein tyrosine phosphatase activity"/>
    <property type="evidence" value="ECO:0007669"/>
    <property type="project" value="UniProtKB-EC"/>
</dbReference>
<dbReference type="AlphaFoldDB" id="A0AAV9IQB4"/>
<dbReference type="Gene3D" id="3.90.190.10">
    <property type="entry name" value="Protein tyrosine phosphatase superfamily"/>
    <property type="match status" value="2"/>
</dbReference>
<keyword evidence="5" id="KW-0904">Protein phosphatase</keyword>
<protein>
    <recommendedName>
        <fullName evidence="2">protein-tyrosine-phosphatase</fullName>
        <ecNumber evidence="2">3.1.3.48</ecNumber>
    </recommendedName>
</protein>
<dbReference type="Pfam" id="PF14671">
    <property type="entry name" value="DSPn"/>
    <property type="match status" value="2"/>
</dbReference>
<dbReference type="PROSITE" id="PS50056">
    <property type="entry name" value="TYR_PHOSPHATASE_2"/>
    <property type="match status" value="1"/>
</dbReference>
<dbReference type="EMBL" id="JANCYW010000001">
    <property type="protein sequence ID" value="KAK4534271.1"/>
    <property type="molecule type" value="Genomic_DNA"/>
</dbReference>
<comment type="caution">
    <text evidence="10">The sequence shown here is derived from an EMBL/GenBank/DDBJ whole genome shotgun (WGS) entry which is preliminary data.</text>
</comment>
<evidence type="ECO:0000256" key="3">
    <source>
        <dbReference type="ARBA" id="ARBA00022618"/>
    </source>
</evidence>
<dbReference type="InterPro" id="IPR020422">
    <property type="entry name" value="TYR_PHOSPHATASE_DUAL_dom"/>
</dbReference>
<evidence type="ECO:0000256" key="5">
    <source>
        <dbReference type="ARBA" id="ARBA00022912"/>
    </source>
</evidence>
<organism evidence="10 11">
    <name type="scientific">Cyanidium caldarium</name>
    <name type="common">Red alga</name>
    <dbReference type="NCBI Taxonomy" id="2771"/>
    <lineage>
        <taxon>Eukaryota</taxon>
        <taxon>Rhodophyta</taxon>
        <taxon>Bangiophyceae</taxon>
        <taxon>Cyanidiales</taxon>
        <taxon>Cyanidiaceae</taxon>
        <taxon>Cyanidium</taxon>
    </lineage>
</organism>
<keyword evidence="6" id="KW-0131">Cell cycle</keyword>
<keyword evidence="3" id="KW-0132">Cell division</keyword>
<evidence type="ECO:0000256" key="2">
    <source>
        <dbReference type="ARBA" id="ARBA00013064"/>
    </source>
</evidence>
<dbReference type="EC" id="3.1.3.48" evidence="2"/>
<dbReference type="CDD" id="cd14499">
    <property type="entry name" value="CDC14_C"/>
    <property type="match status" value="1"/>
</dbReference>
<evidence type="ECO:0000256" key="6">
    <source>
        <dbReference type="ARBA" id="ARBA00023306"/>
    </source>
</evidence>
<dbReference type="GO" id="GO:0051301">
    <property type="term" value="P:cell division"/>
    <property type="evidence" value="ECO:0007669"/>
    <property type="project" value="UniProtKB-KW"/>
</dbReference>
<feature type="domain" description="Tyrosine specific protein phosphatases" evidence="9">
    <location>
        <begin position="420"/>
        <end position="482"/>
    </location>
</feature>
<dbReference type="SMART" id="SM00195">
    <property type="entry name" value="DSPc"/>
    <property type="match status" value="1"/>
</dbReference>
<dbReference type="InterPro" id="IPR016130">
    <property type="entry name" value="Tyr_Pase_AS"/>
</dbReference>
<feature type="compositionally biased region" description="Basic and acidic residues" evidence="7">
    <location>
        <begin position="547"/>
        <end position="561"/>
    </location>
</feature>
<evidence type="ECO:0000313" key="11">
    <source>
        <dbReference type="Proteomes" id="UP001301350"/>
    </source>
</evidence>
<feature type="region of interest" description="Disordered" evidence="7">
    <location>
        <begin position="500"/>
        <end position="561"/>
    </location>
</feature>
<dbReference type="InterPro" id="IPR000340">
    <property type="entry name" value="Dual-sp_phosphatase_cat-dom"/>
</dbReference>
<keyword evidence="4" id="KW-0378">Hydrolase</keyword>
<dbReference type="InterPro" id="IPR029260">
    <property type="entry name" value="DSPn"/>
</dbReference>
<evidence type="ECO:0000256" key="4">
    <source>
        <dbReference type="ARBA" id="ARBA00022801"/>
    </source>
</evidence>
<comment type="similarity">
    <text evidence="1">Belongs to the protein-tyrosine phosphatase family. Non-receptor class CDC14 subfamily.</text>
</comment>
<dbReference type="InterPro" id="IPR044506">
    <property type="entry name" value="CDC14_C"/>
</dbReference>
<dbReference type="SUPFAM" id="SSF52799">
    <property type="entry name" value="(Phosphotyrosine protein) phosphatases II"/>
    <property type="match status" value="2"/>
</dbReference>
<dbReference type="InterPro" id="IPR000387">
    <property type="entry name" value="Tyr_Pase_dom"/>
</dbReference>
<evidence type="ECO:0000256" key="7">
    <source>
        <dbReference type="SAM" id="MobiDB-lite"/>
    </source>
</evidence>
<evidence type="ECO:0000259" key="8">
    <source>
        <dbReference type="PROSITE" id="PS50054"/>
    </source>
</evidence>
<reference evidence="10 11" key="1">
    <citation type="submission" date="2022-07" db="EMBL/GenBank/DDBJ databases">
        <title>Genome-wide signatures of adaptation to extreme environments.</title>
        <authorList>
            <person name="Cho C.H."/>
            <person name="Yoon H.S."/>
        </authorList>
    </citation>
    <scope>NUCLEOTIDE SEQUENCE [LARGE SCALE GENOMIC DNA]</scope>
    <source>
        <strain evidence="10 11">DBV 063 E5</strain>
    </source>
</reference>
<dbReference type="CDD" id="cd17657">
    <property type="entry name" value="CDC14_N"/>
    <property type="match status" value="1"/>
</dbReference>
<dbReference type="PANTHER" id="PTHR23339">
    <property type="entry name" value="TYROSINE SPECIFIC PROTEIN PHOSPHATASE AND DUAL SPECIFICITY PROTEIN PHOSPHATASE"/>
    <property type="match status" value="1"/>
</dbReference>
<name>A0AAV9IQB4_CYACA</name>
<dbReference type="Pfam" id="PF00782">
    <property type="entry name" value="DSPc"/>
    <property type="match status" value="1"/>
</dbReference>
<feature type="compositionally biased region" description="Basic and acidic residues" evidence="7">
    <location>
        <begin position="512"/>
        <end position="525"/>
    </location>
</feature>
<dbReference type="Proteomes" id="UP001301350">
    <property type="component" value="Unassembled WGS sequence"/>
</dbReference>
<sequence>MSAECGSFGDENVEAALVCRPADEPARTPSPLGGCLGAVRAPRYPHLVSAVAENELAARHLRLDFACEIIPQRLYLVPWDTRGADAANAVGSSFETSYCVMPPRCLSVRSQGAVATHEKRSSWRSTIFSIEDDLCYEPFFADFGPHNLAHTVRFVERVDGLLAEMRRRHSSGSLATATGVGITERSAKARGSHAGVSPTDVRDFVPPPPPCAASDMFCVLTDASSSSSTFTEAASGPVLLFTCAAEPEALANAAVLIGAYAILRLHRTPEQALCALTPLAPYWKAFRDASCGYDLPFHLDVSHCLRAWHKAAHVHNLFQLDNFDLDEYEFFEQVENGDLNWVVPGKLLAFSGPTNNSWDAEGVYTCVPEDYIPYFLRENVTAVVRLNKRRYDARKFTAVGIRHYELYFADGACPDQRILDNFLGICEREPGAVAIHCKAGLGRTGTLICCYLMNKYQFSAHEAIAWCRLCRPGSVLGPQQHFLVQVEPVLRQSVTAEERGELDEWSAATRSFRTDQEASAEEPRCVRNMSVVPTSASPPAPPQLPKKRLDGSSDNNREASPELHEISRILRHCGIQAPAWQRRRHERAASHGSLHGMLTRSKAQSLETPERLSLLPNGKIDPNPT</sequence>
<gene>
    <name evidence="10" type="ORF">CDCA_CDCA01G0296</name>
</gene>
<evidence type="ECO:0000313" key="10">
    <source>
        <dbReference type="EMBL" id="KAK4534271.1"/>
    </source>
</evidence>
<proteinExistence type="inferred from homology"/>